<dbReference type="Proteomes" id="UP000199337">
    <property type="component" value="Unassembled WGS sequence"/>
</dbReference>
<accession>A0A1I2YN37</accession>
<dbReference type="RefSeq" id="WP_092474599.1">
    <property type="nucleotide sequence ID" value="NZ_FOOX01000022.1"/>
</dbReference>
<dbReference type="Pfam" id="PF00392">
    <property type="entry name" value="GntR"/>
    <property type="match status" value="1"/>
</dbReference>
<evidence type="ECO:0000259" key="4">
    <source>
        <dbReference type="PROSITE" id="PS50949"/>
    </source>
</evidence>
<evidence type="ECO:0000313" key="5">
    <source>
        <dbReference type="EMBL" id="SFH26988.1"/>
    </source>
</evidence>
<dbReference type="InterPro" id="IPR028978">
    <property type="entry name" value="Chorismate_lyase_/UTRA_dom_sf"/>
</dbReference>
<sequence>MTLDPHNPIPLHVQLKEVIRTQIDKGIYIEKIPSERELMERFLVSRSTVREAVSALVREGVLEKIHGKGTFINSHTVNEWLGNISGLTETIDKMGMKPGSKLLSHGRGNDKSIARTLGVKQYYAIERLRFANDDAIAIERTYYREKVGLELAKQNLNEVSLYPILESIGVIFAEAEQKIVADMPSRNDAKLLEILPTQAVLVAKRVSHDARGKVVEFYNGIFRSDKYAFCIKLSKKPTMLYAGK</sequence>
<dbReference type="Gene3D" id="3.40.1410.10">
    <property type="entry name" value="Chorismate lyase-like"/>
    <property type="match status" value="1"/>
</dbReference>
<evidence type="ECO:0000256" key="2">
    <source>
        <dbReference type="ARBA" id="ARBA00023125"/>
    </source>
</evidence>
<dbReference type="PANTHER" id="PTHR44846">
    <property type="entry name" value="MANNOSYL-D-GLYCERATE TRANSPORT/METABOLISM SYSTEM REPRESSOR MNGR-RELATED"/>
    <property type="match status" value="1"/>
</dbReference>
<dbReference type="PRINTS" id="PR00035">
    <property type="entry name" value="HTHGNTR"/>
</dbReference>
<dbReference type="InterPro" id="IPR000524">
    <property type="entry name" value="Tscrpt_reg_HTH_GntR"/>
</dbReference>
<dbReference type="SMART" id="SM00345">
    <property type="entry name" value="HTH_GNTR"/>
    <property type="match status" value="1"/>
</dbReference>
<evidence type="ECO:0000313" key="6">
    <source>
        <dbReference type="Proteomes" id="UP000199337"/>
    </source>
</evidence>
<dbReference type="SUPFAM" id="SSF64288">
    <property type="entry name" value="Chorismate lyase-like"/>
    <property type="match status" value="1"/>
</dbReference>
<dbReference type="InterPro" id="IPR050679">
    <property type="entry name" value="Bact_HTH_transcr_reg"/>
</dbReference>
<dbReference type="InterPro" id="IPR036388">
    <property type="entry name" value="WH-like_DNA-bd_sf"/>
</dbReference>
<dbReference type="EMBL" id="FOOX01000022">
    <property type="protein sequence ID" value="SFH26988.1"/>
    <property type="molecule type" value="Genomic_DNA"/>
</dbReference>
<evidence type="ECO:0000256" key="1">
    <source>
        <dbReference type="ARBA" id="ARBA00023015"/>
    </source>
</evidence>
<dbReference type="SUPFAM" id="SSF46785">
    <property type="entry name" value="Winged helix' DNA-binding domain"/>
    <property type="match status" value="1"/>
</dbReference>
<dbReference type="PANTHER" id="PTHR44846:SF1">
    <property type="entry name" value="MANNOSYL-D-GLYCERATE TRANSPORT_METABOLISM SYSTEM REPRESSOR MNGR-RELATED"/>
    <property type="match status" value="1"/>
</dbReference>
<dbReference type="GO" id="GO:0003700">
    <property type="term" value="F:DNA-binding transcription factor activity"/>
    <property type="evidence" value="ECO:0007669"/>
    <property type="project" value="InterPro"/>
</dbReference>
<dbReference type="STRING" id="341036.SAMN05660649_04502"/>
<dbReference type="Pfam" id="PF07702">
    <property type="entry name" value="UTRA"/>
    <property type="match status" value="1"/>
</dbReference>
<keyword evidence="1" id="KW-0805">Transcription regulation</keyword>
<dbReference type="CDD" id="cd07377">
    <property type="entry name" value="WHTH_GntR"/>
    <property type="match status" value="1"/>
</dbReference>
<dbReference type="OrthoDB" id="457376at2"/>
<organism evidence="5 6">
    <name type="scientific">Desulfotruncus arcticus DSM 17038</name>
    <dbReference type="NCBI Taxonomy" id="1121424"/>
    <lineage>
        <taxon>Bacteria</taxon>
        <taxon>Bacillati</taxon>
        <taxon>Bacillota</taxon>
        <taxon>Clostridia</taxon>
        <taxon>Eubacteriales</taxon>
        <taxon>Desulfallaceae</taxon>
        <taxon>Desulfotruncus</taxon>
    </lineage>
</organism>
<keyword evidence="3" id="KW-0804">Transcription</keyword>
<dbReference type="InterPro" id="IPR036390">
    <property type="entry name" value="WH_DNA-bd_sf"/>
</dbReference>
<keyword evidence="6" id="KW-1185">Reference proteome</keyword>
<dbReference type="GO" id="GO:0045892">
    <property type="term" value="P:negative regulation of DNA-templated transcription"/>
    <property type="evidence" value="ECO:0007669"/>
    <property type="project" value="TreeGrafter"/>
</dbReference>
<keyword evidence="2" id="KW-0238">DNA-binding</keyword>
<reference evidence="6" key="1">
    <citation type="submission" date="2016-10" db="EMBL/GenBank/DDBJ databases">
        <authorList>
            <person name="Varghese N."/>
            <person name="Submissions S."/>
        </authorList>
    </citation>
    <scope>NUCLEOTIDE SEQUENCE [LARGE SCALE GENOMIC DNA]</scope>
    <source>
        <strain evidence="6">DSM 17038</strain>
    </source>
</reference>
<dbReference type="AlphaFoldDB" id="A0A1I2YN37"/>
<dbReference type="InterPro" id="IPR011663">
    <property type="entry name" value="UTRA"/>
</dbReference>
<feature type="domain" description="HTH gntR-type" evidence="4">
    <location>
        <begin position="9"/>
        <end position="75"/>
    </location>
</feature>
<proteinExistence type="predicted"/>
<protein>
    <submittedName>
        <fullName evidence="5">Transcriptional regulator, GntR family</fullName>
    </submittedName>
</protein>
<gene>
    <name evidence="5" type="ORF">SAMN05660649_04502</name>
</gene>
<evidence type="ECO:0000256" key="3">
    <source>
        <dbReference type="ARBA" id="ARBA00023163"/>
    </source>
</evidence>
<dbReference type="Gene3D" id="1.10.10.10">
    <property type="entry name" value="Winged helix-like DNA-binding domain superfamily/Winged helix DNA-binding domain"/>
    <property type="match status" value="1"/>
</dbReference>
<dbReference type="PROSITE" id="PS50949">
    <property type="entry name" value="HTH_GNTR"/>
    <property type="match status" value="1"/>
</dbReference>
<dbReference type="SMART" id="SM00866">
    <property type="entry name" value="UTRA"/>
    <property type="match status" value="1"/>
</dbReference>
<name>A0A1I2YN37_9FIRM</name>
<dbReference type="GO" id="GO:0003677">
    <property type="term" value="F:DNA binding"/>
    <property type="evidence" value="ECO:0007669"/>
    <property type="project" value="UniProtKB-KW"/>
</dbReference>